<dbReference type="PANTHER" id="PTHR33516">
    <property type="entry name" value="LEXA REPRESSOR"/>
    <property type="match status" value="1"/>
</dbReference>
<name>A0A7G6W154_9SPHN</name>
<dbReference type="PANTHER" id="PTHR33516:SF2">
    <property type="entry name" value="LEXA REPRESSOR-RELATED"/>
    <property type="match status" value="1"/>
</dbReference>
<keyword evidence="3 7" id="KW-0378">Hydrolase</keyword>
<dbReference type="Proteomes" id="UP000515297">
    <property type="component" value="Plasmid plas2"/>
</dbReference>
<organism evidence="9 10">
    <name type="scientific">Croceicoccus marinus</name>
    <dbReference type="NCBI Taxonomy" id="450378"/>
    <lineage>
        <taxon>Bacteria</taxon>
        <taxon>Pseudomonadati</taxon>
        <taxon>Pseudomonadota</taxon>
        <taxon>Alphaproteobacteria</taxon>
        <taxon>Sphingomonadales</taxon>
        <taxon>Erythrobacteraceae</taxon>
        <taxon>Croceicoccus</taxon>
    </lineage>
</organism>
<accession>A0A7G6W154</accession>
<dbReference type="Gene3D" id="2.10.109.10">
    <property type="entry name" value="Umud Fragment, subunit A"/>
    <property type="match status" value="1"/>
</dbReference>
<dbReference type="InterPro" id="IPR039418">
    <property type="entry name" value="LexA-like"/>
</dbReference>
<dbReference type="GO" id="GO:0006281">
    <property type="term" value="P:DNA repair"/>
    <property type="evidence" value="ECO:0007669"/>
    <property type="project" value="UniProtKB-KW"/>
</dbReference>
<evidence type="ECO:0000256" key="6">
    <source>
        <dbReference type="ARBA" id="ARBA00023236"/>
    </source>
</evidence>
<dbReference type="InterPro" id="IPR036286">
    <property type="entry name" value="LexA/Signal_pep-like_sf"/>
</dbReference>
<proteinExistence type="inferred from homology"/>
<dbReference type="RefSeq" id="WP_185886157.1">
    <property type="nucleotide sequence ID" value="NZ_CP060054.1"/>
</dbReference>
<dbReference type="InterPro" id="IPR015927">
    <property type="entry name" value="Peptidase_S24_S26A/B/C"/>
</dbReference>
<keyword evidence="9" id="KW-0548">Nucleotidyltransferase</keyword>
<keyword evidence="2" id="KW-0227">DNA damage</keyword>
<dbReference type="InterPro" id="IPR006197">
    <property type="entry name" value="Peptidase_S24_LexA"/>
</dbReference>
<dbReference type="SUPFAM" id="SSF51306">
    <property type="entry name" value="LexA/Signal peptidase"/>
    <property type="match status" value="1"/>
</dbReference>
<reference evidence="9 10" key="1">
    <citation type="submission" date="2020-08" db="EMBL/GenBank/DDBJ databases">
        <authorList>
            <person name="Liu G."/>
            <person name="Sun C."/>
        </authorList>
    </citation>
    <scope>NUCLEOTIDE SEQUENCE [LARGE SCALE GENOMIC DNA]</scope>
    <source>
        <strain evidence="9 10">OT19</strain>
        <plasmid evidence="9 10">plas2</plasmid>
    </source>
</reference>
<gene>
    <name evidence="9" type="primary">umuD</name>
    <name evidence="9" type="ORF">H4O24_20045</name>
</gene>
<dbReference type="EMBL" id="CP060054">
    <property type="protein sequence ID" value="QNE07719.1"/>
    <property type="molecule type" value="Genomic_DNA"/>
</dbReference>
<keyword evidence="9" id="KW-0808">Transferase</keyword>
<dbReference type="AlphaFoldDB" id="A0A7G6W154"/>
<evidence type="ECO:0000256" key="7">
    <source>
        <dbReference type="RuleBase" id="RU003991"/>
    </source>
</evidence>
<dbReference type="Pfam" id="PF00717">
    <property type="entry name" value="Peptidase_S24"/>
    <property type="match status" value="1"/>
</dbReference>
<dbReference type="GO" id="GO:0003887">
    <property type="term" value="F:DNA-directed DNA polymerase activity"/>
    <property type="evidence" value="ECO:0007669"/>
    <property type="project" value="UniProtKB-EC"/>
</dbReference>
<keyword evidence="4 7" id="KW-0068">Autocatalytic cleavage</keyword>
<evidence type="ECO:0000256" key="2">
    <source>
        <dbReference type="ARBA" id="ARBA00022763"/>
    </source>
</evidence>
<keyword evidence="9" id="KW-0614">Plasmid</keyword>
<dbReference type="NCBIfam" id="NF007621">
    <property type="entry name" value="PRK10276.1"/>
    <property type="match status" value="1"/>
</dbReference>
<dbReference type="GO" id="GO:0006355">
    <property type="term" value="P:regulation of DNA-templated transcription"/>
    <property type="evidence" value="ECO:0007669"/>
    <property type="project" value="InterPro"/>
</dbReference>
<protein>
    <submittedName>
        <fullName evidence="9">Translesion error-prone DNA polymerase V autoproteolytic subunit</fullName>
        <ecNumber evidence="9">2.7.7.7</ecNumber>
    </submittedName>
</protein>
<evidence type="ECO:0000313" key="10">
    <source>
        <dbReference type="Proteomes" id="UP000515297"/>
    </source>
</evidence>
<evidence type="ECO:0000256" key="4">
    <source>
        <dbReference type="ARBA" id="ARBA00022813"/>
    </source>
</evidence>
<dbReference type="InterPro" id="IPR050077">
    <property type="entry name" value="LexA_repressor"/>
</dbReference>
<dbReference type="GO" id="GO:0009432">
    <property type="term" value="P:SOS response"/>
    <property type="evidence" value="ECO:0007669"/>
    <property type="project" value="UniProtKB-KW"/>
</dbReference>
<dbReference type="CDD" id="cd06529">
    <property type="entry name" value="S24_LexA-like"/>
    <property type="match status" value="1"/>
</dbReference>
<keyword evidence="6" id="KW-0742">SOS response</keyword>
<sequence>MHTQIRLTELPWSDTRGSIPLALIRVPAGFPSPAEGEEDDPIDLNAWLIEQPAATYLMRVEGLSMSGAGINDGDLVAVSRANQAIAGDVVVAVVHGDRTLKRLKKMDGRFWLVPEADGYPHLEVDEYTEIWGVVVGLVRRYRR</sequence>
<geneLocation type="plasmid" evidence="9 10">
    <name>plas2</name>
</geneLocation>
<dbReference type="GO" id="GO:0003677">
    <property type="term" value="F:DNA binding"/>
    <property type="evidence" value="ECO:0007669"/>
    <property type="project" value="InterPro"/>
</dbReference>
<dbReference type="GO" id="GO:0016787">
    <property type="term" value="F:hydrolase activity"/>
    <property type="evidence" value="ECO:0007669"/>
    <property type="project" value="UniProtKB-KW"/>
</dbReference>
<dbReference type="EC" id="2.7.7.7" evidence="9"/>
<evidence type="ECO:0000256" key="1">
    <source>
        <dbReference type="ARBA" id="ARBA00007484"/>
    </source>
</evidence>
<feature type="domain" description="Peptidase S24/S26A/S26B/S26C" evidence="8">
    <location>
        <begin position="24"/>
        <end position="135"/>
    </location>
</feature>
<evidence type="ECO:0000256" key="3">
    <source>
        <dbReference type="ARBA" id="ARBA00022801"/>
    </source>
</evidence>
<evidence type="ECO:0000313" key="9">
    <source>
        <dbReference type="EMBL" id="QNE07719.1"/>
    </source>
</evidence>
<evidence type="ECO:0000259" key="8">
    <source>
        <dbReference type="Pfam" id="PF00717"/>
    </source>
</evidence>
<dbReference type="PRINTS" id="PR00726">
    <property type="entry name" value="LEXASERPTASE"/>
</dbReference>
<comment type="similarity">
    <text evidence="1 7">Belongs to the peptidase S24 family.</text>
</comment>
<keyword evidence="5" id="KW-0234">DNA repair</keyword>
<evidence type="ECO:0000256" key="5">
    <source>
        <dbReference type="ARBA" id="ARBA00023204"/>
    </source>
</evidence>